<reference evidence="8" key="1">
    <citation type="submission" date="2017-02" db="UniProtKB">
        <authorList>
            <consortium name="WormBaseParasite"/>
        </authorList>
    </citation>
    <scope>IDENTIFICATION</scope>
</reference>
<evidence type="ECO:0000256" key="1">
    <source>
        <dbReference type="ARBA" id="ARBA00007782"/>
    </source>
</evidence>
<feature type="region of interest" description="Disordered" evidence="5">
    <location>
        <begin position="130"/>
        <end position="153"/>
    </location>
</feature>
<evidence type="ECO:0000313" key="6">
    <source>
        <dbReference type="EMBL" id="VDK24700.1"/>
    </source>
</evidence>
<keyword evidence="3 4" id="KW-0131">Cell cycle</keyword>
<evidence type="ECO:0000256" key="5">
    <source>
        <dbReference type="SAM" id="MobiDB-lite"/>
    </source>
</evidence>
<accession>A0A0R3VXX3</accession>
<comment type="function">
    <text evidence="4">Binds to the catalytic subunit of the cyclin dependent kinases and is essential for their biological function.</text>
</comment>
<keyword evidence="2 4" id="KW-0132">Cell division</keyword>
<dbReference type="InterPro" id="IPR036858">
    <property type="entry name" value="Cyclin-dep_kinase_reg-sub_sf"/>
</dbReference>
<dbReference type="SMART" id="SM01084">
    <property type="entry name" value="CKS"/>
    <property type="match status" value="1"/>
</dbReference>
<dbReference type="Gene3D" id="3.30.170.10">
    <property type="entry name" value="Cyclin-dependent kinase, regulatory subunit"/>
    <property type="match status" value="2"/>
</dbReference>
<dbReference type="Pfam" id="PF01111">
    <property type="entry name" value="CKS"/>
    <property type="match status" value="1"/>
</dbReference>
<dbReference type="OrthoDB" id="440676at2759"/>
<dbReference type="PANTHER" id="PTHR23415">
    <property type="entry name" value="CYCLIN-DEPENDENT KINASES REGULATORY SUBUNIT/60S RIBOSOME SUBUNIT BIOGENESIS PROTEIN NIP7"/>
    <property type="match status" value="1"/>
</dbReference>
<proteinExistence type="inferred from homology"/>
<reference evidence="6 7" key="2">
    <citation type="submission" date="2018-11" db="EMBL/GenBank/DDBJ databases">
        <authorList>
            <consortium name="Pathogen Informatics"/>
        </authorList>
    </citation>
    <scope>NUCLEOTIDE SEQUENCE [LARGE SCALE GENOMIC DNA]</scope>
</reference>
<dbReference type="InterPro" id="IPR000789">
    <property type="entry name" value="Cyclin-dep_kinase_reg-sub"/>
</dbReference>
<gene>
    <name evidence="6" type="ORF">TASK_LOCUS2268</name>
</gene>
<dbReference type="GO" id="GO:0016538">
    <property type="term" value="F:cyclin-dependent protein serine/threonine kinase regulator activity"/>
    <property type="evidence" value="ECO:0007669"/>
    <property type="project" value="InterPro"/>
</dbReference>
<name>A0A0R3VXX3_TAEAS</name>
<keyword evidence="7" id="KW-1185">Reference proteome</keyword>
<dbReference type="EMBL" id="UYRS01001328">
    <property type="protein sequence ID" value="VDK24700.1"/>
    <property type="molecule type" value="Genomic_DNA"/>
</dbReference>
<dbReference type="STRING" id="60517.A0A0R3VXX3"/>
<evidence type="ECO:0000313" key="7">
    <source>
        <dbReference type="Proteomes" id="UP000282613"/>
    </source>
</evidence>
<evidence type="ECO:0000256" key="3">
    <source>
        <dbReference type="ARBA" id="ARBA00023306"/>
    </source>
</evidence>
<evidence type="ECO:0000256" key="2">
    <source>
        <dbReference type="ARBA" id="ARBA00022618"/>
    </source>
</evidence>
<dbReference type="SUPFAM" id="SSF55637">
    <property type="entry name" value="Cell cycle regulatory proteins"/>
    <property type="match status" value="2"/>
</dbReference>
<feature type="compositionally biased region" description="Polar residues" evidence="5">
    <location>
        <begin position="140"/>
        <end position="153"/>
    </location>
</feature>
<protein>
    <recommendedName>
        <fullName evidence="4">Cyclin-dependent kinases regulatory subunit</fullName>
    </recommendedName>
</protein>
<dbReference type="Proteomes" id="UP000282613">
    <property type="component" value="Unassembled WGS sequence"/>
</dbReference>
<dbReference type="WBParaSite" id="TASK_0000226701-mRNA-1">
    <property type="protein sequence ID" value="TASK_0000226701-mRNA-1"/>
    <property type="gene ID" value="TASK_0000226701"/>
</dbReference>
<evidence type="ECO:0000313" key="8">
    <source>
        <dbReference type="WBParaSite" id="TASK_0000226701-mRNA-1"/>
    </source>
</evidence>
<comment type="similarity">
    <text evidence="1 4">Belongs to the CKS family.</text>
</comment>
<evidence type="ECO:0000256" key="4">
    <source>
        <dbReference type="RuleBase" id="RU311113"/>
    </source>
</evidence>
<sequence>MASRAKLSSHCSALSSDIMAGDKMHYSEKYYDDVYEYRHAISFLPRFLTIDCSAAWRADCSRYSEIELHANLCLGFIVVFRHVELSEEMADRLPPNRLLAEPEWRALERKQSCRWDNYLIYEPEPHIFPSHRPHTDVSTRAENAPSDSTPIDK</sequence>
<dbReference type="AlphaFoldDB" id="A0A0R3VXX3"/>
<organism evidence="8">
    <name type="scientific">Taenia asiatica</name>
    <name type="common">Asian tapeworm</name>
    <dbReference type="NCBI Taxonomy" id="60517"/>
    <lineage>
        <taxon>Eukaryota</taxon>
        <taxon>Metazoa</taxon>
        <taxon>Spiralia</taxon>
        <taxon>Lophotrochozoa</taxon>
        <taxon>Platyhelminthes</taxon>
        <taxon>Cestoda</taxon>
        <taxon>Eucestoda</taxon>
        <taxon>Cyclophyllidea</taxon>
        <taxon>Taeniidae</taxon>
        <taxon>Taenia</taxon>
    </lineage>
</organism>
<dbReference type="GO" id="GO:0051301">
    <property type="term" value="P:cell division"/>
    <property type="evidence" value="ECO:0007669"/>
    <property type="project" value="UniProtKB-UniRule"/>
</dbReference>